<dbReference type="AlphaFoldDB" id="A0A0L8GLU1"/>
<dbReference type="EMBL" id="KQ421265">
    <property type="protein sequence ID" value="KOF77913.1"/>
    <property type="molecule type" value="Genomic_DNA"/>
</dbReference>
<organism evidence="1">
    <name type="scientific">Octopus bimaculoides</name>
    <name type="common">California two-spotted octopus</name>
    <dbReference type="NCBI Taxonomy" id="37653"/>
    <lineage>
        <taxon>Eukaryota</taxon>
        <taxon>Metazoa</taxon>
        <taxon>Spiralia</taxon>
        <taxon>Lophotrochozoa</taxon>
        <taxon>Mollusca</taxon>
        <taxon>Cephalopoda</taxon>
        <taxon>Coleoidea</taxon>
        <taxon>Octopodiformes</taxon>
        <taxon>Octopoda</taxon>
        <taxon>Incirrata</taxon>
        <taxon>Octopodidae</taxon>
        <taxon>Octopus</taxon>
    </lineage>
</organism>
<sequence length="51" mass="5891">MLGTYHKDTSLNAEKYFLSHSTDSQFSIVVNIMIRVICYIDTCFGCRGTFY</sequence>
<accession>A0A0L8GLU1</accession>
<name>A0A0L8GLU1_OCTBM</name>
<proteinExistence type="predicted"/>
<gene>
    <name evidence="1" type="ORF">OCBIM_22031528mg</name>
</gene>
<evidence type="ECO:0000313" key="1">
    <source>
        <dbReference type="EMBL" id="KOF77913.1"/>
    </source>
</evidence>
<reference evidence="1" key="1">
    <citation type="submission" date="2015-07" db="EMBL/GenBank/DDBJ databases">
        <title>MeaNS - Measles Nucleotide Surveillance Program.</title>
        <authorList>
            <person name="Tran T."/>
            <person name="Druce J."/>
        </authorList>
    </citation>
    <scope>NUCLEOTIDE SEQUENCE</scope>
    <source>
        <strain evidence="1">UCB-OBI-ISO-001</strain>
        <tissue evidence="1">Gonad</tissue>
    </source>
</reference>
<protein>
    <submittedName>
        <fullName evidence="1">Uncharacterized protein</fullName>
    </submittedName>
</protein>